<dbReference type="Pfam" id="PF00515">
    <property type="entry name" value="TPR_1"/>
    <property type="match status" value="1"/>
</dbReference>
<comment type="caution">
    <text evidence="2">The sequence shown here is derived from an EMBL/GenBank/DDBJ whole genome shotgun (WGS) entry which is preliminary data.</text>
</comment>
<organism evidence="2 3">
    <name type="scientific">Candidatus Segetimicrobium genomatis</name>
    <dbReference type="NCBI Taxonomy" id="2569760"/>
    <lineage>
        <taxon>Bacteria</taxon>
        <taxon>Bacillati</taxon>
        <taxon>Candidatus Sysuimicrobiota</taxon>
        <taxon>Candidatus Sysuimicrobiia</taxon>
        <taxon>Candidatus Sysuimicrobiales</taxon>
        <taxon>Candidatus Segetimicrobiaceae</taxon>
        <taxon>Candidatus Segetimicrobium</taxon>
    </lineage>
</organism>
<evidence type="ECO:0000313" key="2">
    <source>
        <dbReference type="EMBL" id="TMI79653.1"/>
    </source>
</evidence>
<feature type="non-terminal residue" evidence="2">
    <location>
        <position position="1"/>
    </location>
</feature>
<dbReference type="EMBL" id="VBAO01000268">
    <property type="protein sequence ID" value="TMI79653.1"/>
    <property type="molecule type" value="Genomic_DNA"/>
</dbReference>
<dbReference type="InterPro" id="IPR011990">
    <property type="entry name" value="TPR-like_helical_dom_sf"/>
</dbReference>
<evidence type="ECO:0000256" key="1">
    <source>
        <dbReference type="PROSITE-ProRule" id="PRU00339"/>
    </source>
</evidence>
<name>A0A537J842_9BACT</name>
<dbReference type="SUPFAM" id="SSF48452">
    <property type="entry name" value="TPR-like"/>
    <property type="match status" value="1"/>
</dbReference>
<evidence type="ECO:0000313" key="3">
    <source>
        <dbReference type="Proteomes" id="UP000320048"/>
    </source>
</evidence>
<dbReference type="AlphaFoldDB" id="A0A537J842"/>
<dbReference type="SMART" id="SM00028">
    <property type="entry name" value="TPR"/>
    <property type="match status" value="1"/>
</dbReference>
<proteinExistence type="predicted"/>
<keyword evidence="1" id="KW-0802">TPR repeat</keyword>
<dbReference type="InterPro" id="IPR019734">
    <property type="entry name" value="TPR_rpt"/>
</dbReference>
<dbReference type="Proteomes" id="UP000320048">
    <property type="component" value="Unassembled WGS sequence"/>
</dbReference>
<accession>A0A537J842</accession>
<sequence length="70" mass="7566">AHFREALSIEVDNPTIYAIAHTNWGAALIAQSRAAEAIQHYREALRIDPGLAAAYNGLLQALELPRVGGQ</sequence>
<protein>
    <submittedName>
        <fullName evidence="2">Tetratricopeptide repeat protein</fullName>
    </submittedName>
</protein>
<gene>
    <name evidence="2" type="ORF">E6H04_10215</name>
</gene>
<reference evidence="2 3" key="1">
    <citation type="journal article" date="2019" name="Nat. Microbiol.">
        <title>Mediterranean grassland soil C-N compound turnover is dependent on rainfall and depth, and is mediated by genomically divergent microorganisms.</title>
        <authorList>
            <person name="Diamond S."/>
            <person name="Andeer P.F."/>
            <person name="Li Z."/>
            <person name="Crits-Christoph A."/>
            <person name="Burstein D."/>
            <person name="Anantharaman K."/>
            <person name="Lane K.R."/>
            <person name="Thomas B.C."/>
            <person name="Pan C."/>
            <person name="Northen T.R."/>
            <person name="Banfield J.F."/>
        </authorList>
    </citation>
    <scope>NUCLEOTIDE SEQUENCE [LARGE SCALE GENOMIC DNA]</scope>
    <source>
        <strain evidence="2">NP_7</strain>
    </source>
</reference>
<dbReference type="PROSITE" id="PS50005">
    <property type="entry name" value="TPR"/>
    <property type="match status" value="1"/>
</dbReference>
<feature type="repeat" description="TPR" evidence="1">
    <location>
        <begin position="18"/>
        <end position="51"/>
    </location>
</feature>
<dbReference type="Gene3D" id="1.25.40.10">
    <property type="entry name" value="Tetratricopeptide repeat domain"/>
    <property type="match status" value="1"/>
</dbReference>